<dbReference type="OrthoDB" id="5298793at2"/>
<reference evidence="3 4" key="1">
    <citation type="submission" date="2019-02" db="EMBL/GenBank/DDBJ databases">
        <title>Aquabacterium sp. strain KMB7.</title>
        <authorList>
            <person name="Chen W.-M."/>
        </authorList>
    </citation>
    <scope>NUCLEOTIDE SEQUENCE [LARGE SCALE GENOMIC DNA]</scope>
    <source>
        <strain evidence="3 4">KMB7</strain>
    </source>
</reference>
<keyword evidence="3" id="KW-0808">Transferase</keyword>
<evidence type="ECO:0000259" key="2">
    <source>
        <dbReference type="Pfam" id="PF12804"/>
    </source>
</evidence>
<evidence type="ECO:0000313" key="4">
    <source>
        <dbReference type="Proteomes" id="UP000292120"/>
    </source>
</evidence>
<dbReference type="PANTHER" id="PTHR43777:SF1">
    <property type="entry name" value="MOLYBDENUM COFACTOR CYTIDYLYLTRANSFERASE"/>
    <property type="match status" value="1"/>
</dbReference>
<dbReference type="Gene3D" id="3.90.550.10">
    <property type="entry name" value="Spore Coat Polysaccharide Biosynthesis Protein SpsA, Chain A"/>
    <property type="match status" value="1"/>
</dbReference>
<proteinExistence type="predicted"/>
<keyword evidence="1" id="KW-0460">Magnesium</keyword>
<comment type="caution">
    <text evidence="3">The sequence shown here is derived from an EMBL/GenBank/DDBJ whole genome shotgun (WGS) entry which is preliminary data.</text>
</comment>
<dbReference type="SUPFAM" id="SSF53448">
    <property type="entry name" value="Nucleotide-diphospho-sugar transferases"/>
    <property type="match status" value="1"/>
</dbReference>
<dbReference type="InterPro" id="IPR025877">
    <property type="entry name" value="MobA-like_NTP_Trfase"/>
</dbReference>
<organism evidence="3 4">
    <name type="scientific">Aquabacterium lacunae</name>
    <dbReference type="NCBI Taxonomy" id="2528630"/>
    <lineage>
        <taxon>Bacteria</taxon>
        <taxon>Pseudomonadati</taxon>
        <taxon>Pseudomonadota</taxon>
        <taxon>Betaproteobacteria</taxon>
        <taxon>Burkholderiales</taxon>
        <taxon>Aquabacterium</taxon>
    </lineage>
</organism>
<name>A0A4Q9H138_9BURK</name>
<dbReference type="EMBL" id="SIXI01000004">
    <property type="protein sequence ID" value="TBO30169.1"/>
    <property type="molecule type" value="Genomic_DNA"/>
</dbReference>
<dbReference type="Pfam" id="PF12804">
    <property type="entry name" value="NTP_transf_3"/>
    <property type="match status" value="1"/>
</dbReference>
<evidence type="ECO:0000256" key="1">
    <source>
        <dbReference type="ARBA" id="ARBA00022842"/>
    </source>
</evidence>
<gene>
    <name evidence="3" type="ORF">EYS42_10745</name>
</gene>
<dbReference type="Proteomes" id="UP000292120">
    <property type="component" value="Unassembled WGS sequence"/>
</dbReference>
<feature type="domain" description="MobA-like NTP transferase" evidence="2">
    <location>
        <begin position="28"/>
        <end position="165"/>
    </location>
</feature>
<dbReference type="PANTHER" id="PTHR43777">
    <property type="entry name" value="MOLYBDENUM COFACTOR CYTIDYLYLTRANSFERASE"/>
    <property type="match status" value="1"/>
</dbReference>
<accession>A0A4Q9H138</accession>
<evidence type="ECO:0000313" key="3">
    <source>
        <dbReference type="EMBL" id="TBO30169.1"/>
    </source>
</evidence>
<sequence length="212" mass="22977">MSDQPTVILLADPEMHWRADDRQAIGHYSVLDTALRRVLSSQLPRVLVATPAQAEVAARLLPGQDILLQEPPNAQQCASDWLAQGVAKAVIERGDSPGWVLLPIDMPMLRLDTLHAVAAGLKAATMVFPCHRHLRGLPVGLSAELHSELIRVRSDQDLRRLTARYPGMDIDVDDAGVLMTMDAHTGLNQLRAQLTGPAMGSLVRSGLSALPL</sequence>
<dbReference type="RefSeq" id="WP_130968162.1">
    <property type="nucleotide sequence ID" value="NZ_SIXI01000004.1"/>
</dbReference>
<dbReference type="GO" id="GO:0016779">
    <property type="term" value="F:nucleotidyltransferase activity"/>
    <property type="evidence" value="ECO:0007669"/>
    <property type="project" value="UniProtKB-ARBA"/>
</dbReference>
<protein>
    <submittedName>
        <fullName evidence="3">Nucleotidyltransferase family protein</fullName>
    </submittedName>
</protein>
<keyword evidence="4" id="KW-1185">Reference proteome</keyword>
<dbReference type="AlphaFoldDB" id="A0A4Q9H138"/>
<dbReference type="InterPro" id="IPR029044">
    <property type="entry name" value="Nucleotide-diphossugar_trans"/>
</dbReference>